<evidence type="ECO:0000256" key="1">
    <source>
        <dbReference type="ARBA" id="ARBA00004651"/>
    </source>
</evidence>
<evidence type="ECO:0000256" key="10">
    <source>
        <dbReference type="ARBA" id="ARBA00037054"/>
    </source>
</evidence>
<comment type="function">
    <text evidence="10 12">Part of the ABC transporter complex UgpBAEC involved in sn-glycerol-3-phosphate (G3P) import. Probably responsible for the translocation of the substrate across the membrane.</text>
</comment>
<comment type="subunit">
    <text evidence="3 12">The complex is composed of two ATP-binding proteins (UgpC), two transmembrane proteins (UgpA and UgpE) and a solute-binding protein (UgpB).</text>
</comment>
<proteinExistence type="inferred from homology"/>
<comment type="subcellular location">
    <subcellularLocation>
        <location evidence="12">Cell inner membrane</location>
        <topology evidence="12">Multi-pass membrane protein</topology>
    </subcellularLocation>
    <subcellularLocation>
        <location evidence="1 11">Cell membrane</location>
        <topology evidence="1 11">Multi-pass membrane protein</topology>
    </subcellularLocation>
</comment>
<dbReference type="Proteomes" id="UP000237682">
    <property type="component" value="Unassembled WGS sequence"/>
</dbReference>
<feature type="transmembrane region" description="Helical" evidence="11">
    <location>
        <begin position="195"/>
        <end position="218"/>
    </location>
</feature>
<keyword evidence="8 11" id="KW-1133">Transmembrane helix</keyword>
<keyword evidence="12" id="KW-0997">Cell inner membrane</keyword>
<dbReference type="PANTHER" id="PTHR43744:SF8">
    <property type="entry name" value="SN-GLYCEROL-3-PHOSPHATE TRANSPORT SYSTEM PERMEASE PROTEIN UGPE"/>
    <property type="match status" value="1"/>
</dbReference>
<feature type="transmembrane region" description="Helical" evidence="11">
    <location>
        <begin position="12"/>
        <end position="31"/>
    </location>
</feature>
<feature type="domain" description="ABC transmembrane type-1" evidence="13">
    <location>
        <begin position="71"/>
        <end position="262"/>
    </location>
</feature>
<feature type="transmembrane region" description="Helical" evidence="11">
    <location>
        <begin position="238"/>
        <end position="262"/>
    </location>
</feature>
<evidence type="ECO:0000256" key="11">
    <source>
        <dbReference type="RuleBase" id="RU363032"/>
    </source>
</evidence>
<evidence type="ECO:0000256" key="2">
    <source>
        <dbReference type="ARBA" id="ARBA00009306"/>
    </source>
</evidence>
<gene>
    <name evidence="12" type="primary">ugpE</name>
    <name evidence="14" type="ORF">C5L14_00555</name>
</gene>
<dbReference type="GO" id="GO:0005886">
    <property type="term" value="C:plasma membrane"/>
    <property type="evidence" value="ECO:0007669"/>
    <property type="project" value="UniProtKB-SubCell"/>
</dbReference>
<keyword evidence="15" id="KW-1185">Reference proteome</keyword>
<comment type="caution">
    <text evidence="14">The sequence shown here is derived from an EMBL/GenBank/DDBJ whole genome shotgun (WGS) entry which is preliminary data.</text>
</comment>
<evidence type="ECO:0000256" key="5">
    <source>
        <dbReference type="ARBA" id="ARBA00022448"/>
    </source>
</evidence>
<evidence type="ECO:0000256" key="3">
    <source>
        <dbReference type="ARBA" id="ARBA00011557"/>
    </source>
</evidence>
<evidence type="ECO:0000256" key="6">
    <source>
        <dbReference type="ARBA" id="ARBA00022475"/>
    </source>
</evidence>
<feature type="transmembrane region" description="Helical" evidence="11">
    <location>
        <begin position="136"/>
        <end position="158"/>
    </location>
</feature>
<feature type="transmembrane region" description="Helical" evidence="11">
    <location>
        <begin position="105"/>
        <end position="130"/>
    </location>
</feature>
<comment type="similarity">
    <text evidence="2 11">Belongs to the binding-protein-dependent transport system permease family.</text>
</comment>
<dbReference type="InterPro" id="IPR035906">
    <property type="entry name" value="MetI-like_sf"/>
</dbReference>
<accession>A0A2S9QIK2</accession>
<dbReference type="GO" id="GO:0055085">
    <property type="term" value="P:transmembrane transport"/>
    <property type="evidence" value="ECO:0007669"/>
    <property type="project" value="InterPro"/>
</dbReference>
<name>A0A2S9QIK2_9HYPH</name>
<dbReference type="PROSITE" id="PS50928">
    <property type="entry name" value="ABC_TM1"/>
    <property type="match status" value="1"/>
</dbReference>
<dbReference type="OrthoDB" id="9815445at2"/>
<reference evidence="14 15" key="1">
    <citation type="submission" date="2018-02" db="EMBL/GenBank/DDBJ databases">
        <title>Whole genome sequencing of endophytic bacterium.</title>
        <authorList>
            <person name="Eedara R."/>
            <person name="Podile A.R."/>
        </authorList>
    </citation>
    <scope>NUCLEOTIDE SEQUENCE [LARGE SCALE GENOMIC DNA]</scope>
    <source>
        <strain evidence="14 15">RP1T</strain>
    </source>
</reference>
<dbReference type="RefSeq" id="WP_105860086.1">
    <property type="nucleotide sequence ID" value="NZ_PUEJ01000001.1"/>
</dbReference>
<dbReference type="PANTHER" id="PTHR43744">
    <property type="entry name" value="ABC TRANSPORTER PERMEASE PROTEIN MG189-RELATED-RELATED"/>
    <property type="match status" value="1"/>
</dbReference>
<keyword evidence="7 11" id="KW-0812">Transmembrane</keyword>
<evidence type="ECO:0000259" key="13">
    <source>
        <dbReference type="PROSITE" id="PS50928"/>
    </source>
</evidence>
<keyword evidence="6 12" id="KW-1003">Cell membrane</keyword>
<organism evidence="14 15">
    <name type="scientific">Labrys okinawensis</name>
    <dbReference type="NCBI Taxonomy" id="346911"/>
    <lineage>
        <taxon>Bacteria</taxon>
        <taxon>Pseudomonadati</taxon>
        <taxon>Pseudomonadota</taxon>
        <taxon>Alphaproteobacteria</taxon>
        <taxon>Hyphomicrobiales</taxon>
        <taxon>Xanthobacteraceae</taxon>
        <taxon>Labrys</taxon>
    </lineage>
</organism>
<protein>
    <recommendedName>
        <fullName evidence="4 12">sn-glycerol-3-phosphate transport system permease protein UgpE</fullName>
    </recommendedName>
</protein>
<evidence type="ECO:0000256" key="7">
    <source>
        <dbReference type="ARBA" id="ARBA00022692"/>
    </source>
</evidence>
<keyword evidence="5 11" id="KW-0813">Transport</keyword>
<evidence type="ECO:0000313" key="15">
    <source>
        <dbReference type="Proteomes" id="UP000237682"/>
    </source>
</evidence>
<dbReference type="CDD" id="cd06261">
    <property type="entry name" value="TM_PBP2"/>
    <property type="match status" value="1"/>
</dbReference>
<evidence type="ECO:0000313" key="14">
    <source>
        <dbReference type="EMBL" id="PRH89120.1"/>
    </source>
</evidence>
<keyword evidence="9 11" id="KW-0472">Membrane</keyword>
<evidence type="ECO:0000256" key="4">
    <source>
        <dbReference type="ARBA" id="ARBA00020515"/>
    </source>
</evidence>
<dbReference type="AlphaFoldDB" id="A0A2S9QIK2"/>
<dbReference type="SUPFAM" id="SSF161098">
    <property type="entry name" value="MetI-like"/>
    <property type="match status" value="1"/>
</dbReference>
<feature type="transmembrane region" description="Helical" evidence="11">
    <location>
        <begin position="70"/>
        <end position="98"/>
    </location>
</feature>
<dbReference type="Gene3D" id="1.10.3720.10">
    <property type="entry name" value="MetI-like"/>
    <property type="match status" value="1"/>
</dbReference>
<dbReference type="Pfam" id="PF00528">
    <property type="entry name" value="BPD_transp_1"/>
    <property type="match status" value="1"/>
</dbReference>
<dbReference type="InterPro" id="IPR000515">
    <property type="entry name" value="MetI-like"/>
</dbReference>
<evidence type="ECO:0000256" key="9">
    <source>
        <dbReference type="ARBA" id="ARBA00023136"/>
    </source>
</evidence>
<sequence length="277" mass="30790">MTSLTRSQIRSLTIHLVLFIVLALWMVPQIYMLSIGLRTPAQAFDASLVTWPVTFDNFVTVIRDNPLSRIFLNSLIVTVATVAIVVAVSSLFAFACAVLRLRGTLFIYTALLTTLMVPLASLVLPLAILLKNFGWINTYIGLIMPYAALGVPFAMVILKAFMEDSPQELFESARVDGCTPWQTYWHVALPLVRPALVFVTIWQFIVTWNEFFLALIVLTKAEMKTLTIVPMQYSGLYMANPGALFAILTLIALPLIFLYVLVQRAFVRGLLAGAVKG</sequence>
<evidence type="ECO:0000256" key="8">
    <source>
        <dbReference type="ARBA" id="ARBA00022989"/>
    </source>
</evidence>
<dbReference type="EMBL" id="PUEJ01000001">
    <property type="protein sequence ID" value="PRH89120.1"/>
    <property type="molecule type" value="Genomic_DNA"/>
</dbReference>
<evidence type="ECO:0000256" key="12">
    <source>
        <dbReference type="RuleBase" id="RU363056"/>
    </source>
</evidence>